<feature type="compositionally biased region" description="Low complexity" evidence="1">
    <location>
        <begin position="298"/>
        <end position="317"/>
    </location>
</feature>
<dbReference type="Pfam" id="PF13298">
    <property type="entry name" value="LigD_N"/>
    <property type="match status" value="1"/>
</dbReference>
<accession>A0A017STT6</accession>
<dbReference type="RefSeq" id="XP_040643393.1">
    <property type="nucleotide sequence ID" value="XM_040779878.1"/>
</dbReference>
<feature type="compositionally biased region" description="Polar residues" evidence="1">
    <location>
        <begin position="52"/>
        <end position="69"/>
    </location>
</feature>
<dbReference type="AlphaFoldDB" id="A0A017STT6"/>
<dbReference type="PANTHER" id="PTHR39465:SF1">
    <property type="entry name" value="DNA LIGASE D 3'-PHOSPHOESTERASE DOMAIN-CONTAINING PROTEIN"/>
    <property type="match status" value="1"/>
</dbReference>
<dbReference type="InterPro" id="IPR014144">
    <property type="entry name" value="LigD_PE_domain"/>
</dbReference>
<keyword evidence="4" id="KW-1185">Reference proteome</keyword>
<feature type="compositionally biased region" description="Basic and acidic residues" evidence="1">
    <location>
        <begin position="1"/>
        <end position="25"/>
    </location>
</feature>
<feature type="compositionally biased region" description="Polar residues" evidence="1">
    <location>
        <begin position="318"/>
        <end position="338"/>
    </location>
</feature>
<feature type="region of interest" description="Disordered" evidence="1">
    <location>
        <begin position="271"/>
        <end position="342"/>
    </location>
</feature>
<proteinExistence type="predicted"/>
<sequence>MKRTLDADEKTLGSPEKKECNERNRKLPTINSLKAPVSPPRRLPRPDKPHPTTLSVPQRITNKATTSTSSTPNLAAIEAGQVEVKDHLNIFSTRLGQCIRPSTSSDMPRLQITDWANLYRRNENPHGRHFVVHQHDHPISGPHYDLRLQFSEVSSVSWSVMYGLPGDPNSRRLNRNATETRVHCYWNHLIETASPNTGSMVIWDTGEYEVLPYQIESSMPETDDSRSVSSESDVPVQEHKSESEKLMEAFHNKRKIRLRLHGTRLPPNYTIILRQDKNTHQAPLRISQKRRRRTQPRLQSQPTLTSSDSSLSPSPSSKQINKSSTTQSNPEPSESNTKADLDDEKADYYIRLNNAYPGSTNTIGSIHQRRWFIALDRVNSGFEYEPEKKWWVQTKDPDTGELMAFKPFYVRGPEMERSVVTGRSGKDVLEDEEVQGFIPRRGWRAVLE</sequence>
<dbReference type="HOGENOM" id="CLU_040687_0_0_1"/>
<feature type="domain" description="DNA ligase D 3'-phosphoesterase" evidence="2">
    <location>
        <begin position="133"/>
        <end position="272"/>
    </location>
</feature>
<evidence type="ECO:0000259" key="2">
    <source>
        <dbReference type="Pfam" id="PF13298"/>
    </source>
</evidence>
<feature type="region of interest" description="Disordered" evidence="1">
    <location>
        <begin position="218"/>
        <end position="244"/>
    </location>
</feature>
<protein>
    <recommendedName>
        <fullName evidence="2">DNA ligase D 3'-phosphoesterase domain-containing protein</fullName>
    </recommendedName>
</protein>
<organism evidence="3 4">
    <name type="scientific">Aspergillus ruber (strain CBS 135680)</name>
    <dbReference type="NCBI Taxonomy" id="1388766"/>
    <lineage>
        <taxon>Eukaryota</taxon>
        <taxon>Fungi</taxon>
        <taxon>Dikarya</taxon>
        <taxon>Ascomycota</taxon>
        <taxon>Pezizomycotina</taxon>
        <taxon>Eurotiomycetes</taxon>
        <taxon>Eurotiomycetidae</taxon>
        <taxon>Eurotiales</taxon>
        <taxon>Aspergillaceae</taxon>
        <taxon>Aspergillus</taxon>
        <taxon>Aspergillus subgen. Aspergillus</taxon>
    </lineage>
</organism>
<evidence type="ECO:0000256" key="1">
    <source>
        <dbReference type="SAM" id="MobiDB-lite"/>
    </source>
</evidence>
<dbReference type="EMBL" id="KK088411">
    <property type="protein sequence ID" value="EYE99705.1"/>
    <property type="molecule type" value="Genomic_DNA"/>
</dbReference>
<evidence type="ECO:0000313" key="3">
    <source>
        <dbReference type="EMBL" id="EYE99705.1"/>
    </source>
</evidence>
<dbReference type="PANTHER" id="PTHR39465">
    <property type="entry name" value="DNA LIGASE D, 3'-PHOSPHOESTERASE DOMAIN"/>
    <property type="match status" value="1"/>
</dbReference>
<dbReference type="Proteomes" id="UP000019804">
    <property type="component" value="Unassembled WGS sequence"/>
</dbReference>
<dbReference type="OrthoDB" id="2588098at2759"/>
<gene>
    <name evidence="3" type="ORF">EURHEDRAFT_398869</name>
</gene>
<dbReference type="GeneID" id="63695002"/>
<feature type="region of interest" description="Disordered" evidence="1">
    <location>
        <begin position="1"/>
        <end position="69"/>
    </location>
</feature>
<evidence type="ECO:0000313" key="4">
    <source>
        <dbReference type="Proteomes" id="UP000019804"/>
    </source>
</evidence>
<reference evidence="4" key="1">
    <citation type="journal article" date="2014" name="Nat. Commun.">
        <title>Genomic adaptations of the halophilic Dead Sea filamentous fungus Eurotium rubrum.</title>
        <authorList>
            <person name="Kis-Papo T."/>
            <person name="Weig A.R."/>
            <person name="Riley R."/>
            <person name="Persoh D."/>
            <person name="Salamov A."/>
            <person name="Sun H."/>
            <person name="Lipzen A."/>
            <person name="Wasser S.P."/>
            <person name="Rambold G."/>
            <person name="Grigoriev I.V."/>
            <person name="Nevo E."/>
        </authorList>
    </citation>
    <scope>NUCLEOTIDE SEQUENCE [LARGE SCALE GENOMIC DNA]</scope>
    <source>
        <strain evidence="4">CBS 135680</strain>
    </source>
</reference>
<name>A0A017STT6_ASPRC</name>